<gene>
    <name evidence="2" type="ORF">SPACI_023230</name>
</gene>
<dbReference type="Proteomes" id="UP000216052">
    <property type="component" value="Chromosome"/>
</dbReference>
<proteinExistence type="predicted"/>
<protein>
    <recommendedName>
        <fullName evidence="1">Alkyl hydroperoxide reductase subunit C/ Thiol specific antioxidant domain-containing protein</fullName>
    </recommendedName>
</protein>
<evidence type="ECO:0000259" key="1">
    <source>
        <dbReference type="Pfam" id="PF00578"/>
    </source>
</evidence>
<feature type="domain" description="Alkyl hydroperoxide reductase subunit C/ Thiol specific antioxidant" evidence="1">
    <location>
        <begin position="10"/>
        <end position="50"/>
    </location>
</feature>
<sequence length="50" mass="6006">MDKTCFRLEEMAPDFCSPAYYRGKEIEVCLNDFRGCWLLLFFYSSDFTFV</sequence>
<accession>A0ABZ3J1M3</accession>
<dbReference type="InterPro" id="IPR000866">
    <property type="entry name" value="AhpC/TSA"/>
</dbReference>
<dbReference type="EMBL" id="CP155571">
    <property type="protein sequence ID" value="XFO72277.1"/>
    <property type="molecule type" value="Genomic_DNA"/>
</dbReference>
<evidence type="ECO:0000313" key="2">
    <source>
        <dbReference type="EMBL" id="XFO72277.1"/>
    </source>
</evidence>
<reference evidence="2" key="1">
    <citation type="submission" date="2024-05" db="EMBL/GenBank/DDBJ databases">
        <title>Isolation and characterization of Sporomusa carbonis sp. nov., a carboxydotrophic hydrogenogen in the genus of Sporomusa isolated from a charcoal burning pile.</title>
        <authorList>
            <person name="Boeer T."/>
            <person name="Rosenbaum F."/>
            <person name="Eysell L."/>
            <person name="Mueller V."/>
            <person name="Daniel R."/>
            <person name="Poehlein A."/>
        </authorList>
    </citation>
    <scope>NUCLEOTIDE SEQUENCE [LARGE SCALE GENOMIC DNA]</scope>
    <source>
        <strain evidence="2">DSM 3132</strain>
    </source>
</reference>
<organism evidence="2 3">
    <name type="scientific">Sporomusa acidovorans (strain ATCC 49682 / DSM 3132 / Mol)</name>
    <dbReference type="NCBI Taxonomy" id="1123286"/>
    <lineage>
        <taxon>Bacteria</taxon>
        <taxon>Bacillati</taxon>
        <taxon>Bacillota</taxon>
        <taxon>Negativicutes</taxon>
        <taxon>Selenomonadales</taxon>
        <taxon>Sporomusaceae</taxon>
        <taxon>Sporomusa</taxon>
    </lineage>
</organism>
<dbReference type="InterPro" id="IPR036249">
    <property type="entry name" value="Thioredoxin-like_sf"/>
</dbReference>
<name>A0ABZ3J1M3_SPOA4</name>
<evidence type="ECO:0000313" key="3">
    <source>
        <dbReference type="Proteomes" id="UP000216052"/>
    </source>
</evidence>
<keyword evidence="3" id="KW-1185">Reference proteome</keyword>
<dbReference type="Gene3D" id="3.40.30.10">
    <property type="entry name" value="Glutaredoxin"/>
    <property type="match status" value="1"/>
</dbReference>
<dbReference type="SUPFAM" id="SSF52833">
    <property type="entry name" value="Thioredoxin-like"/>
    <property type="match status" value="1"/>
</dbReference>
<dbReference type="Pfam" id="PF00578">
    <property type="entry name" value="AhpC-TSA"/>
    <property type="match status" value="1"/>
</dbReference>